<feature type="compositionally biased region" description="Basic and acidic residues" evidence="1">
    <location>
        <begin position="47"/>
        <end position="57"/>
    </location>
</feature>
<feature type="compositionally biased region" description="Polar residues" evidence="1">
    <location>
        <begin position="37"/>
        <end position="46"/>
    </location>
</feature>
<evidence type="ECO:0000313" key="3">
    <source>
        <dbReference type="Proteomes" id="UP000283509"/>
    </source>
</evidence>
<dbReference type="EMBL" id="QCYY01002445">
    <property type="protein sequence ID" value="ROT70274.1"/>
    <property type="molecule type" value="Genomic_DNA"/>
</dbReference>
<protein>
    <submittedName>
        <fullName evidence="2">Uncharacterized protein</fullName>
    </submittedName>
</protein>
<sequence length="179" mass="20208">MISKHEDWTEEDKTRILSEYMKIFGEVWKEAVTVFNNGNMPGQSQSADKKEEARTEETAEDLEEAEIRHEGTLIAVTKKRKEYPAKIAALLGKTTRLQKNTVEVLKVDLPPRPPLEVDNNTSHLNANLASMLEASSRALSENMNSLQPHNHRLSHLAEAMDILTSNRNNPMEVLLSSCE</sequence>
<evidence type="ECO:0000313" key="2">
    <source>
        <dbReference type="EMBL" id="ROT70274.1"/>
    </source>
</evidence>
<organism evidence="2 3">
    <name type="scientific">Penaeus vannamei</name>
    <name type="common">Whiteleg shrimp</name>
    <name type="synonym">Litopenaeus vannamei</name>
    <dbReference type="NCBI Taxonomy" id="6689"/>
    <lineage>
        <taxon>Eukaryota</taxon>
        <taxon>Metazoa</taxon>
        <taxon>Ecdysozoa</taxon>
        <taxon>Arthropoda</taxon>
        <taxon>Crustacea</taxon>
        <taxon>Multicrustacea</taxon>
        <taxon>Malacostraca</taxon>
        <taxon>Eumalacostraca</taxon>
        <taxon>Eucarida</taxon>
        <taxon>Decapoda</taxon>
        <taxon>Dendrobranchiata</taxon>
        <taxon>Penaeoidea</taxon>
        <taxon>Penaeidae</taxon>
        <taxon>Penaeus</taxon>
    </lineage>
</organism>
<gene>
    <name evidence="2" type="ORF">C7M84_011429</name>
</gene>
<name>A0A423T1B3_PENVA</name>
<evidence type="ECO:0000256" key="1">
    <source>
        <dbReference type="SAM" id="MobiDB-lite"/>
    </source>
</evidence>
<dbReference type="Proteomes" id="UP000283509">
    <property type="component" value="Unassembled WGS sequence"/>
</dbReference>
<reference evidence="2 3" key="1">
    <citation type="submission" date="2018-04" db="EMBL/GenBank/DDBJ databases">
        <authorList>
            <person name="Zhang X."/>
            <person name="Yuan J."/>
            <person name="Li F."/>
            <person name="Xiang J."/>
        </authorList>
    </citation>
    <scope>NUCLEOTIDE SEQUENCE [LARGE SCALE GENOMIC DNA]</scope>
    <source>
        <tissue evidence="2">Muscle</tissue>
    </source>
</reference>
<proteinExistence type="predicted"/>
<keyword evidence="3" id="KW-1185">Reference proteome</keyword>
<comment type="caution">
    <text evidence="2">The sequence shown here is derived from an EMBL/GenBank/DDBJ whole genome shotgun (WGS) entry which is preliminary data.</text>
</comment>
<feature type="region of interest" description="Disordered" evidence="1">
    <location>
        <begin position="37"/>
        <end position="63"/>
    </location>
</feature>
<dbReference type="AlphaFoldDB" id="A0A423T1B3"/>
<dbReference type="OrthoDB" id="6360277at2759"/>
<accession>A0A423T1B3</accession>
<reference evidence="2 3" key="2">
    <citation type="submission" date="2019-01" db="EMBL/GenBank/DDBJ databases">
        <title>The decoding of complex shrimp genome reveals the adaptation for benthos swimmer, frequently molting mechanism and breeding impact on genome.</title>
        <authorList>
            <person name="Sun Y."/>
            <person name="Gao Y."/>
            <person name="Yu Y."/>
        </authorList>
    </citation>
    <scope>NUCLEOTIDE SEQUENCE [LARGE SCALE GENOMIC DNA]</scope>
    <source>
        <tissue evidence="2">Muscle</tissue>
    </source>
</reference>